<feature type="transmembrane region" description="Helical" evidence="8">
    <location>
        <begin position="313"/>
        <end position="331"/>
    </location>
</feature>
<dbReference type="EMBL" id="OX459126">
    <property type="protein sequence ID" value="CAI9117917.1"/>
    <property type="molecule type" value="Genomic_DNA"/>
</dbReference>
<keyword evidence="4 8" id="KW-1133">Transmembrane helix</keyword>
<dbReference type="SMART" id="SM00248">
    <property type="entry name" value="ANK"/>
    <property type="match status" value="4"/>
</dbReference>
<keyword evidence="5 7" id="KW-0040">ANK repeat</keyword>
<name>A0AAV1EEE5_OLDCO</name>
<reference evidence="10" key="1">
    <citation type="submission" date="2023-03" db="EMBL/GenBank/DDBJ databases">
        <authorList>
            <person name="Julca I."/>
        </authorList>
    </citation>
    <scope>NUCLEOTIDE SEQUENCE</scope>
</reference>
<dbReference type="Proteomes" id="UP001161247">
    <property type="component" value="Chromosome 9"/>
</dbReference>
<keyword evidence="11" id="KW-1185">Reference proteome</keyword>
<dbReference type="PROSITE" id="PS50088">
    <property type="entry name" value="ANK_REPEAT"/>
    <property type="match status" value="1"/>
</dbReference>
<evidence type="ECO:0000313" key="11">
    <source>
        <dbReference type="Proteomes" id="UP001161247"/>
    </source>
</evidence>
<dbReference type="InterPro" id="IPR036770">
    <property type="entry name" value="Ankyrin_rpt-contain_sf"/>
</dbReference>
<feature type="repeat" description="ANK" evidence="7">
    <location>
        <begin position="73"/>
        <end position="105"/>
    </location>
</feature>
<dbReference type="AlphaFoldDB" id="A0AAV1EEE5"/>
<feature type="transmembrane region" description="Helical" evidence="8">
    <location>
        <begin position="351"/>
        <end position="372"/>
    </location>
</feature>
<dbReference type="InterPro" id="IPR002110">
    <property type="entry name" value="Ankyrin_rpt"/>
</dbReference>
<feature type="transmembrane region" description="Helical" evidence="8">
    <location>
        <begin position="282"/>
        <end position="301"/>
    </location>
</feature>
<feature type="domain" description="PGG" evidence="9">
    <location>
        <begin position="229"/>
        <end position="328"/>
    </location>
</feature>
<evidence type="ECO:0000256" key="2">
    <source>
        <dbReference type="ARBA" id="ARBA00022692"/>
    </source>
</evidence>
<dbReference type="Pfam" id="PF12796">
    <property type="entry name" value="Ank_2"/>
    <property type="match status" value="1"/>
</dbReference>
<accession>A0AAV1EEE5</accession>
<gene>
    <name evidence="10" type="ORF">OLC1_LOCUS23905</name>
</gene>
<dbReference type="GO" id="GO:0005886">
    <property type="term" value="C:plasma membrane"/>
    <property type="evidence" value="ECO:0007669"/>
    <property type="project" value="TreeGrafter"/>
</dbReference>
<evidence type="ECO:0000259" key="9">
    <source>
        <dbReference type="Pfam" id="PF13962"/>
    </source>
</evidence>
<comment type="subcellular location">
    <subcellularLocation>
        <location evidence="1">Membrane</location>
        <topology evidence="1">Multi-pass membrane protein</topology>
    </subcellularLocation>
</comment>
<dbReference type="PANTHER" id="PTHR24186">
    <property type="entry name" value="PROTEIN PHOSPHATASE 1 REGULATORY SUBUNIT"/>
    <property type="match status" value="1"/>
</dbReference>
<dbReference type="InterPro" id="IPR026961">
    <property type="entry name" value="PGG_dom"/>
</dbReference>
<keyword evidence="2 8" id="KW-0812">Transmembrane</keyword>
<sequence>MEESLYGAAVNDDVATLSQLLRQDTKLLDKLNSLKSGYRTPLHIAAMLGHARFMEAILGYEASEYMILGRDEDGRNPCHLAAIQGRLEVLEVLIQPAGTVSRRVAAMLQKADRGCNILHLCAIYNQLEALKFLFSKLKLDSDFVNAKNDDGMTILHLSTYYHRDHQITKYLLREQSTKNGGLVKVNLKNADRKTAFHLLLSDYDQGIRSDFEKAQDHILLDWVNLSNIWYERNREALLIVGTILATMSFQIWLSPPGGVEVLENRTVTPIIARLYPDQYKQLVNYNTWSFILSLNIILMTVRGNNLGTATGLPLLLQLVGVLCVLTTAYTYVLSVSFLKPRPETQTINSTIVYHGSIVLPLVIFTTFFMTVYDYRFPYR</sequence>
<evidence type="ECO:0000256" key="5">
    <source>
        <dbReference type="ARBA" id="ARBA00023043"/>
    </source>
</evidence>
<dbReference type="PANTHER" id="PTHR24186:SF37">
    <property type="entry name" value="PGG DOMAIN-CONTAINING PROTEIN"/>
    <property type="match status" value="1"/>
</dbReference>
<keyword evidence="6 8" id="KW-0472">Membrane</keyword>
<dbReference type="SUPFAM" id="SSF48403">
    <property type="entry name" value="Ankyrin repeat"/>
    <property type="match status" value="1"/>
</dbReference>
<evidence type="ECO:0000256" key="8">
    <source>
        <dbReference type="SAM" id="Phobius"/>
    </source>
</evidence>
<organism evidence="10 11">
    <name type="scientific">Oldenlandia corymbosa var. corymbosa</name>
    <dbReference type="NCBI Taxonomy" id="529605"/>
    <lineage>
        <taxon>Eukaryota</taxon>
        <taxon>Viridiplantae</taxon>
        <taxon>Streptophyta</taxon>
        <taxon>Embryophyta</taxon>
        <taxon>Tracheophyta</taxon>
        <taxon>Spermatophyta</taxon>
        <taxon>Magnoliopsida</taxon>
        <taxon>eudicotyledons</taxon>
        <taxon>Gunneridae</taxon>
        <taxon>Pentapetalae</taxon>
        <taxon>asterids</taxon>
        <taxon>lamiids</taxon>
        <taxon>Gentianales</taxon>
        <taxon>Rubiaceae</taxon>
        <taxon>Rubioideae</taxon>
        <taxon>Spermacoceae</taxon>
        <taxon>Hedyotis-Oldenlandia complex</taxon>
        <taxon>Oldenlandia</taxon>
    </lineage>
</organism>
<evidence type="ECO:0000256" key="3">
    <source>
        <dbReference type="ARBA" id="ARBA00022737"/>
    </source>
</evidence>
<evidence type="ECO:0000256" key="4">
    <source>
        <dbReference type="ARBA" id="ARBA00022989"/>
    </source>
</evidence>
<keyword evidence="3" id="KW-0677">Repeat</keyword>
<dbReference type="Gene3D" id="1.25.40.20">
    <property type="entry name" value="Ankyrin repeat-containing domain"/>
    <property type="match status" value="1"/>
</dbReference>
<protein>
    <submittedName>
        <fullName evidence="10">OLC1v1019409C1</fullName>
    </submittedName>
</protein>
<evidence type="ECO:0000256" key="6">
    <source>
        <dbReference type="ARBA" id="ARBA00023136"/>
    </source>
</evidence>
<proteinExistence type="predicted"/>
<evidence type="ECO:0000256" key="7">
    <source>
        <dbReference type="PROSITE-ProRule" id="PRU00023"/>
    </source>
</evidence>
<evidence type="ECO:0000256" key="1">
    <source>
        <dbReference type="ARBA" id="ARBA00004141"/>
    </source>
</evidence>
<dbReference type="PROSITE" id="PS50297">
    <property type="entry name" value="ANK_REP_REGION"/>
    <property type="match status" value="1"/>
</dbReference>
<dbReference type="Pfam" id="PF13637">
    <property type="entry name" value="Ank_4"/>
    <property type="match status" value="1"/>
</dbReference>
<dbReference type="Pfam" id="PF13962">
    <property type="entry name" value="PGG"/>
    <property type="match status" value="1"/>
</dbReference>
<evidence type="ECO:0000313" key="10">
    <source>
        <dbReference type="EMBL" id="CAI9117917.1"/>
    </source>
</evidence>